<dbReference type="EMBL" id="SRKZ01000001">
    <property type="protein sequence ID" value="TGD82567.1"/>
    <property type="molecule type" value="Genomic_DNA"/>
</dbReference>
<comment type="caution">
    <text evidence="1">The sequence shown here is derived from an EMBL/GenBank/DDBJ whole genome shotgun (WGS) entry which is preliminary data.</text>
</comment>
<dbReference type="AlphaFoldDB" id="A0A4Z0MTJ4"/>
<sequence>MLLLVQGAWAQVPPALIGRWALRQITFEARRPLPDSLQQKLFYSPAGETNAAVKEGTLTVQVEFRANGTYTYEMIRDKQPFYTEQGRYEVKDGVLTSYSTATDHSTPSLDTQLIVKLTRNVLQVEFPIWRPEQKVFQQIRYVRAANP</sequence>
<protein>
    <recommendedName>
        <fullName evidence="3">Lipocalin-like domain-containing protein</fullName>
    </recommendedName>
</protein>
<dbReference type="RefSeq" id="WP_135528729.1">
    <property type="nucleotide sequence ID" value="NZ_SRKZ01000001.1"/>
</dbReference>
<reference evidence="1 2" key="1">
    <citation type="submission" date="2019-04" db="EMBL/GenBank/DDBJ databases">
        <authorList>
            <person name="Feng G."/>
            <person name="Zhang J."/>
            <person name="Zhu H."/>
        </authorList>
    </citation>
    <scope>NUCLEOTIDE SEQUENCE [LARGE SCALE GENOMIC DNA]</scope>
    <source>
        <strain evidence="1 2">JCM 19491</strain>
    </source>
</reference>
<evidence type="ECO:0008006" key="3">
    <source>
        <dbReference type="Google" id="ProtNLM"/>
    </source>
</evidence>
<keyword evidence="2" id="KW-1185">Reference proteome</keyword>
<gene>
    <name evidence="1" type="ORF">EU557_01920</name>
</gene>
<organism evidence="1 2">
    <name type="scientific">Hymenobacter wooponensis</name>
    <dbReference type="NCBI Taxonomy" id="1525360"/>
    <lineage>
        <taxon>Bacteria</taxon>
        <taxon>Pseudomonadati</taxon>
        <taxon>Bacteroidota</taxon>
        <taxon>Cytophagia</taxon>
        <taxon>Cytophagales</taxon>
        <taxon>Hymenobacteraceae</taxon>
        <taxon>Hymenobacter</taxon>
    </lineage>
</organism>
<name>A0A4Z0MTJ4_9BACT</name>
<evidence type="ECO:0000313" key="2">
    <source>
        <dbReference type="Proteomes" id="UP000298284"/>
    </source>
</evidence>
<dbReference type="OrthoDB" id="882805at2"/>
<dbReference type="Proteomes" id="UP000298284">
    <property type="component" value="Unassembled WGS sequence"/>
</dbReference>
<proteinExistence type="predicted"/>
<evidence type="ECO:0000313" key="1">
    <source>
        <dbReference type="EMBL" id="TGD82567.1"/>
    </source>
</evidence>
<accession>A0A4Z0MTJ4</accession>